<organism evidence="7 8">
    <name type="scientific">Rhodoplanes roseus</name>
    <dbReference type="NCBI Taxonomy" id="29409"/>
    <lineage>
        <taxon>Bacteria</taxon>
        <taxon>Pseudomonadati</taxon>
        <taxon>Pseudomonadota</taxon>
        <taxon>Alphaproteobacteria</taxon>
        <taxon>Hyphomicrobiales</taxon>
        <taxon>Nitrobacteraceae</taxon>
        <taxon>Rhodoplanes</taxon>
    </lineage>
</organism>
<keyword evidence="8" id="KW-1185">Reference proteome</keyword>
<dbReference type="InterPro" id="IPR000847">
    <property type="entry name" value="LysR_HTH_N"/>
</dbReference>
<dbReference type="Pfam" id="PF00126">
    <property type="entry name" value="HTH_1"/>
    <property type="match status" value="1"/>
</dbReference>
<evidence type="ECO:0000313" key="7">
    <source>
        <dbReference type="EMBL" id="RAI43139.1"/>
    </source>
</evidence>
<dbReference type="SUPFAM" id="SSF53850">
    <property type="entry name" value="Periplasmic binding protein-like II"/>
    <property type="match status" value="1"/>
</dbReference>
<keyword evidence="2" id="KW-0805">Transcription regulation</keyword>
<dbReference type="OrthoDB" id="7492271at2"/>
<gene>
    <name evidence="7" type="ORF">CH341_15875</name>
</gene>
<evidence type="ECO:0000313" key="8">
    <source>
        <dbReference type="Proteomes" id="UP000249130"/>
    </source>
</evidence>
<evidence type="ECO:0000256" key="3">
    <source>
        <dbReference type="ARBA" id="ARBA00023125"/>
    </source>
</evidence>
<dbReference type="InterPro" id="IPR036388">
    <property type="entry name" value="WH-like_DNA-bd_sf"/>
</dbReference>
<proteinExistence type="inferred from homology"/>
<sequence length="330" mass="35769">MNMNFEALDLRAFLAVAECGSFHAAAEALHLSQPALSRRIQRLEAMVGAALLERTTRRVAVTAFGRELMPRLQRLLDELDASLFGLRQVGGRDAPVTLACVPTAAFYFLPAVIARFGELFPEVRFRILDLSAAAGLDSVARGEADFGINFLGASDAGLSFEALLEDPFVLACRRDHPLASRDNVDWADLEPYRLVTVGRESGNRILLETALARAEVRMRCFYEVTHLSTSLGLVEAGLGVSVLPRLATPQGDHPIIVTRPITPRVTRTIGIVARRGKPLAPVAQRFRDLLIETWADTVPRDPAAAARRPEPGPAPGAPPSDRAAEPAGSR</sequence>
<evidence type="ECO:0000256" key="4">
    <source>
        <dbReference type="ARBA" id="ARBA00023163"/>
    </source>
</evidence>
<dbReference type="PROSITE" id="PS50931">
    <property type="entry name" value="HTH_LYSR"/>
    <property type="match status" value="1"/>
</dbReference>
<dbReference type="GO" id="GO:0003700">
    <property type="term" value="F:DNA-binding transcription factor activity"/>
    <property type="evidence" value="ECO:0007669"/>
    <property type="project" value="InterPro"/>
</dbReference>
<dbReference type="FunFam" id="1.10.10.10:FF:000001">
    <property type="entry name" value="LysR family transcriptional regulator"/>
    <property type="match status" value="1"/>
</dbReference>
<dbReference type="Pfam" id="PF03466">
    <property type="entry name" value="LysR_substrate"/>
    <property type="match status" value="1"/>
</dbReference>
<dbReference type="Gene3D" id="1.10.10.10">
    <property type="entry name" value="Winged helix-like DNA-binding domain superfamily/Winged helix DNA-binding domain"/>
    <property type="match status" value="1"/>
</dbReference>
<dbReference type="Proteomes" id="UP000249130">
    <property type="component" value="Unassembled WGS sequence"/>
</dbReference>
<dbReference type="PRINTS" id="PR00039">
    <property type="entry name" value="HTHLYSR"/>
</dbReference>
<comment type="caution">
    <text evidence="7">The sequence shown here is derived from an EMBL/GenBank/DDBJ whole genome shotgun (WGS) entry which is preliminary data.</text>
</comment>
<reference evidence="7 8" key="1">
    <citation type="submission" date="2017-07" db="EMBL/GenBank/DDBJ databases">
        <title>Draft Genome Sequences of Select Purple Nonsulfur Bacteria.</title>
        <authorList>
            <person name="Lasarre B."/>
            <person name="Mckinlay J.B."/>
        </authorList>
    </citation>
    <scope>NUCLEOTIDE SEQUENCE [LARGE SCALE GENOMIC DNA]</scope>
    <source>
        <strain evidence="7 8">DSM 5909</strain>
    </source>
</reference>
<feature type="region of interest" description="Disordered" evidence="5">
    <location>
        <begin position="300"/>
        <end position="330"/>
    </location>
</feature>
<dbReference type="PANTHER" id="PTHR30419:SF8">
    <property type="entry name" value="NITROGEN ASSIMILATION TRANSCRIPTIONAL ACTIVATOR-RELATED"/>
    <property type="match status" value="1"/>
</dbReference>
<dbReference type="AlphaFoldDB" id="A0A327KWE2"/>
<dbReference type="RefSeq" id="WP_111419998.1">
    <property type="nucleotide sequence ID" value="NZ_NPEX01000104.1"/>
</dbReference>
<accession>A0A327KWE2</accession>
<dbReference type="Gene3D" id="3.40.190.10">
    <property type="entry name" value="Periplasmic binding protein-like II"/>
    <property type="match status" value="2"/>
</dbReference>
<dbReference type="InterPro" id="IPR005119">
    <property type="entry name" value="LysR_subst-bd"/>
</dbReference>
<dbReference type="CDD" id="cd08440">
    <property type="entry name" value="PBP2_LTTR_like_4"/>
    <property type="match status" value="1"/>
</dbReference>
<dbReference type="InterPro" id="IPR050950">
    <property type="entry name" value="HTH-type_LysR_regulators"/>
</dbReference>
<dbReference type="GO" id="GO:0005829">
    <property type="term" value="C:cytosol"/>
    <property type="evidence" value="ECO:0007669"/>
    <property type="project" value="TreeGrafter"/>
</dbReference>
<evidence type="ECO:0000256" key="1">
    <source>
        <dbReference type="ARBA" id="ARBA00009437"/>
    </source>
</evidence>
<keyword evidence="4" id="KW-0804">Transcription</keyword>
<dbReference type="InterPro" id="IPR036390">
    <property type="entry name" value="WH_DNA-bd_sf"/>
</dbReference>
<dbReference type="GO" id="GO:0003677">
    <property type="term" value="F:DNA binding"/>
    <property type="evidence" value="ECO:0007669"/>
    <property type="project" value="UniProtKB-KW"/>
</dbReference>
<dbReference type="EMBL" id="NPEX01000104">
    <property type="protein sequence ID" value="RAI43139.1"/>
    <property type="molecule type" value="Genomic_DNA"/>
</dbReference>
<evidence type="ECO:0000259" key="6">
    <source>
        <dbReference type="PROSITE" id="PS50931"/>
    </source>
</evidence>
<protein>
    <submittedName>
        <fullName evidence="7">LysR family transcriptional regulator</fullName>
    </submittedName>
</protein>
<feature type="domain" description="HTH lysR-type" evidence="6">
    <location>
        <begin position="1"/>
        <end position="62"/>
    </location>
</feature>
<evidence type="ECO:0000256" key="5">
    <source>
        <dbReference type="SAM" id="MobiDB-lite"/>
    </source>
</evidence>
<evidence type="ECO:0000256" key="2">
    <source>
        <dbReference type="ARBA" id="ARBA00023015"/>
    </source>
</evidence>
<dbReference type="PANTHER" id="PTHR30419">
    <property type="entry name" value="HTH-TYPE TRANSCRIPTIONAL REGULATOR YBHD"/>
    <property type="match status" value="1"/>
</dbReference>
<dbReference type="SUPFAM" id="SSF46785">
    <property type="entry name" value="Winged helix' DNA-binding domain"/>
    <property type="match status" value="1"/>
</dbReference>
<comment type="similarity">
    <text evidence="1">Belongs to the LysR transcriptional regulatory family.</text>
</comment>
<name>A0A327KWE2_9BRAD</name>
<keyword evidence="3" id="KW-0238">DNA-binding</keyword>